<gene>
    <name evidence="1" type="ORF">MILVUS5_LOCUS30469</name>
</gene>
<reference evidence="1" key="1">
    <citation type="submission" date="2023-10" db="EMBL/GenBank/DDBJ databases">
        <authorList>
            <person name="Rodriguez Cubillos JULIANA M."/>
            <person name="De Vega J."/>
        </authorList>
    </citation>
    <scope>NUCLEOTIDE SEQUENCE</scope>
</reference>
<accession>A0ACB0LAC6</accession>
<name>A0ACB0LAC6_TRIPR</name>
<evidence type="ECO:0000313" key="1">
    <source>
        <dbReference type="EMBL" id="CAJ2665502.1"/>
    </source>
</evidence>
<keyword evidence="2" id="KW-1185">Reference proteome</keyword>
<evidence type="ECO:0000313" key="2">
    <source>
        <dbReference type="Proteomes" id="UP001177021"/>
    </source>
</evidence>
<organism evidence="1 2">
    <name type="scientific">Trifolium pratense</name>
    <name type="common">Red clover</name>
    <dbReference type="NCBI Taxonomy" id="57577"/>
    <lineage>
        <taxon>Eukaryota</taxon>
        <taxon>Viridiplantae</taxon>
        <taxon>Streptophyta</taxon>
        <taxon>Embryophyta</taxon>
        <taxon>Tracheophyta</taxon>
        <taxon>Spermatophyta</taxon>
        <taxon>Magnoliopsida</taxon>
        <taxon>eudicotyledons</taxon>
        <taxon>Gunneridae</taxon>
        <taxon>Pentapetalae</taxon>
        <taxon>rosids</taxon>
        <taxon>fabids</taxon>
        <taxon>Fabales</taxon>
        <taxon>Fabaceae</taxon>
        <taxon>Papilionoideae</taxon>
        <taxon>50 kb inversion clade</taxon>
        <taxon>NPAAA clade</taxon>
        <taxon>Hologalegina</taxon>
        <taxon>IRL clade</taxon>
        <taxon>Trifolieae</taxon>
        <taxon>Trifolium</taxon>
    </lineage>
</organism>
<proteinExistence type="predicted"/>
<dbReference type="Proteomes" id="UP001177021">
    <property type="component" value="Unassembled WGS sequence"/>
</dbReference>
<dbReference type="EMBL" id="CASHSV030000513">
    <property type="protein sequence ID" value="CAJ2665502.1"/>
    <property type="molecule type" value="Genomic_DNA"/>
</dbReference>
<comment type="caution">
    <text evidence="1">The sequence shown here is derived from an EMBL/GenBank/DDBJ whole genome shotgun (WGS) entry which is preliminary data.</text>
</comment>
<sequence length="424" mass="47477">MGRRKRLVSSSSSNPQQNNNRQPQQNNNPQQQSPDPPIAPPKWGFIFKLSLFSIPYFYLIFFRFSIDSELRRSIIINAGLSLAGFFVTVRMIPVVSKLLLKRGIYGYDINKEGTPRGKVKVPESLGIVVVTVFFVVVILSQSSNFTANSNRHAVYDTALECISFMTFLGFVDDVLDIPWRVKLVVPSIAALPLLMSYAGHTTIVIPKPLVPHIGIEILDLGWIYKLYMWLLAIFCTNSINIHAGLNGLEVGQTVVITYAILIHNIMQIGALTDPEYKLPHVFSIHLVQPLLATSLALFSYNWYPASVFVGDTYTFFAGMTMAVAGISGHFSETLLIFFLPQVLNFLLSLPQLSGYIPCPRHRLPRFDDQTGLLTGTNDGTLVNFFLRNLGPKSEKSLCIYLLVFQGIACGFGFLLRHFLAGWYK</sequence>
<protein>
    <submittedName>
        <fullName evidence="1">Uncharacterized protein</fullName>
    </submittedName>
</protein>